<feature type="domain" description="FAD-binding" evidence="5">
    <location>
        <begin position="8"/>
        <end position="349"/>
    </location>
</feature>
<accession>A0ABQ0SJ77</accession>
<keyword evidence="3" id="KW-0285">Flavoprotein</keyword>
<proteinExistence type="inferred from homology"/>
<dbReference type="SUPFAM" id="SSF52833">
    <property type="entry name" value="Thioredoxin-like"/>
    <property type="match status" value="1"/>
</dbReference>
<keyword evidence="7" id="KW-1185">Reference proteome</keyword>
<dbReference type="PRINTS" id="PR00420">
    <property type="entry name" value="RNGMNOXGNASE"/>
</dbReference>
<dbReference type="Gene3D" id="3.40.30.120">
    <property type="match status" value="1"/>
</dbReference>
<dbReference type="Proteomes" id="UP000319478">
    <property type="component" value="Unassembled WGS sequence"/>
</dbReference>
<sequence length="508" mass="54813">MELPVSFDTDVLISGAGAAGLTLAIDLARRGVSFQLIEQNAQPFNGSRGKGIQPRTMEIFENLGFVDRMAAAGGPYPPLCQYRPDGTHTTSLLTEADVFPTAAEPYAAPLMLPQFATEAVMRERLAELGHHPHFGIRLTGFEQDANGVTARIEGKGREQVIRARFLVGTDGGRSFVRHALAIDFPGEALGVRAIVADVRLEGLDRSAWHRFQLDTPATQVMICPLAGTDLFQLQAPVAMEGEIDLSPAGLTALIGARTGRGDIIVRSVSWSSVYVMSARLADRYRVGRVFIAGDAAHVHPPTGAQGLNTSVQDAYNFGWKLASVLAGAPEALLDSYEAERRPVASNMLRLSTRLLGEAKQGIMRRDREARQLDLGYRGSSLNVPGSVGGKVQAGDRAPDAPCRGQGGQRTRLFTVFKGPYWTLLGYQPRDRPSAIAGIRIVTVGAGQELVDDNGHIAEAYGIDPGQWVLVRPDGYIAGIFSSDGLEPRLSQYLVQMLPLRPVDMFEGS</sequence>
<dbReference type="Gene3D" id="3.50.50.60">
    <property type="entry name" value="FAD/NAD(P)-binding domain"/>
    <property type="match status" value="1"/>
</dbReference>
<protein>
    <recommendedName>
        <fullName evidence="5">FAD-binding domain-containing protein</fullName>
    </recommendedName>
</protein>
<dbReference type="InterPro" id="IPR050641">
    <property type="entry name" value="RIFMO-like"/>
</dbReference>
<dbReference type="InterPro" id="IPR002938">
    <property type="entry name" value="FAD-bd"/>
</dbReference>
<evidence type="ECO:0000256" key="4">
    <source>
        <dbReference type="ARBA" id="ARBA00022827"/>
    </source>
</evidence>
<comment type="similarity">
    <text evidence="2">Belongs to the PheA/TfdB FAD monooxygenase family.</text>
</comment>
<dbReference type="PANTHER" id="PTHR43004:SF19">
    <property type="entry name" value="BINDING MONOOXYGENASE, PUTATIVE (JCVI)-RELATED"/>
    <property type="match status" value="1"/>
</dbReference>
<dbReference type="PANTHER" id="PTHR43004">
    <property type="entry name" value="TRK SYSTEM POTASSIUM UPTAKE PROTEIN"/>
    <property type="match status" value="1"/>
</dbReference>
<evidence type="ECO:0000259" key="5">
    <source>
        <dbReference type="Pfam" id="PF01494"/>
    </source>
</evidence>
<evidence type="ECO:0000256" key="1">
    <source>
        <dbReference type="ARBA" id="ARBA00001974"/>
    </source>
</evidence>
<dbReference type="NCBIfam" id="NF004832">
    <property type="entry name" value="PRK06184.1"/>
    <property type="match status" value="1"/>
</dbReference>
<gene>
    <name evidence="6" type="ORF">GHA01_31260</name>
</gene>
<evidence type="ECO:0000313" key="7">
    <source>
        <dbReference type="Proteomes" id="UP000319478"/>
    </source>
</evidence>
<dbReference type="Gene3D" id="3.30.70.2450">
    <property type="match status" value="1"/>
</dbReference>
<dbReference type="InterPro" id="IPR036249">
    <property type="entry name" value="Thioredoxin-like_sf"/>
</dbReference>
<evidence type="ECO:0000256" key="2">
    <source>
        <dbReference type="ARBA" id="ARBA00007801"/>
    </source>
</evidence>
<evidence type="ECO:0000313" key="6">
    <source>
        <dbReference type="EMBL" id="GEC65277.1"/>
    </source>
</evidence>
<reference evidence="6 7" key="1">
    <citation type="submission" date="2019-06" db="EMBL/GenBank/DDBJ databases">
        <title>Whole genome shotgun sequence of Komagataeibacter hansenii NBRC 14820.</title>
        <authorList>
            <person name="Hosoyama A."/>
            <person name="Uohara A."/>
            <person name="Ohji S."/>
            <person name="Ichikawa N."/>
        </authorList>
    </citation>
    <scope>NUCLEOTIDE SEQUENCE [LARGE SCALE GENOMIC DNA]</scope>
    <source>
        <strain evidence="6 7">NBRC 14820</strain>
    </source>
</reference>
<name>A0ABQ0SJ77_NOVHA</name>
<organism evidence="6 7">
    <name type="scientific">Novacetimonas hansenii</name>
    <name type="common">Komagataeibacter hansenii</name>
    <dbReference type="NCBI Taxonomy" id="436"/>
    <lineage>
        <taxon>Bacteria</taxon>
        <taxon>Pseudomonadati</taxon>
        <taxon>Pseudomonadota</taxon>
        <taxon>Alphaproteobacteria</taxon>
        <taxon>Acetobacterales</taxon>
        <taxon>Acetobacteraceae</taxon>
        <taxon>Novacetimonas</taxon>
    </lineage>
</organism>
<evidence type="ECO:0000256" key="3">
    <source>
        <dbReference type="ARBA" id="ARBA00022630"/>
    </source>
</evidence>
<dbReference type="EMBL" id="BJNN01000196">
    <property type="protein sequence ID" value="GEC65277.1"/>
    <property type="molecule type" value="Genomic_DNA"/>
</dbReference>
<dbReference type="Pfam" id="PF01494">
    <property type="entry name" value="FAD_binding_3"/>
    <property type="match status" value="1"/>
</dbReference>
<comment type="cofactor">
    <cofactor evidence="1">
        <name>FAD</name>
        <dbReference type="ChEBI" id="CHEBI:57692"/>
    </cofactor>
</comment>
<dbReference type="SUPFAM" id="SSF51905">
    <property type="entry name" value="FAD/NAD(P)-binding domain"/>
    <property type="match status" value="1"/>
</dbReference>
<dbReference type="InterPro" id="IPR036188">
    <property type="entry name" value="FAD/NAD-bd_sf"/>
</dbReference>
<keyword evidence="4" id="KW-0274">FAD</keyword>
<comment type="caution">
    <text evidence="6">The sequence shown here is derived from an EMBL/GenBank/DDBJ whole genome shotgun (WGS) entry which is preliminary data.</text>
</comment>